<dbReference type="InterPro" id="IPR036910">
    <property type="entry name" value="HMG_box_dom_sf"/>
</dbReference>
<protein>
    <recommendedName>
        <fullName evidence="3">MATA-HMG</fullName>
    </recommendedName>
</protein>
<dbReference type="SUPFAM" id="SSF47095">
    <property type="entry name" value="HMG-box"/>
    <property type="match status" value="1"/>
</dbReference>
<sequence length="277" mass="32028">MSSLVNSNSWQNKLKSCKGDYPTLKQQKTIEENFQRDDIFGHKYNVNDLFKQFYKVWPEESQRVKPKRQPNSFMILRAVLGLVANDKNIKSKIGDGTEQSRLASFIWGGASENEKNKFEQLCSEFKTLHRQLYPQYVYKPTPRNTKVGSVVEIKTAESYQSLGISTSISAPMGHIGHSFQTEINDTYQHQEEMEMEINTSELDQHTFFDGYFPYVQYNNQHYSSISVNCPDPNDGQTSFSGNVDLLTPYFTTVRHPFGSYQDLQFPRAGQNNNKFYK</sequence>
<dbReference type="OrthoDB" id="6247875at2759"/>
<evidence type="ECO:0000313" key="2">
    <source>
        <dbReference type="Proteomes" id="UP000022910"/>
    </source>
</evidence>
<keyword evidence="2" id="KW-1185">Reference proteome</keyword>
<gene>
    <name evidence="1" type="ORF">RirG_232490</name>
</gene>
<dbReference type="EMBL" id="JEMT01028444">
    <property type="protein sequence ID" value="EXX54654.1"/>
    <property type="molecule type" value="Genomic_DNA"/>
</dbReference>
<proteinExistence type="predicted"/>
<comment type="caution">
    <text evidence="1">The sequence shown here is derived from an EMBL/GenBank/DDBJ whole genome shotgun (WGS) entry which is preliminary data.</text>
</comment>
<dbReference type="AlphaFoldDB" id="A0A015JID9"/>
<dbReference type="Proteomes" id="UP000022910">
    <property type="component" value="Unassembled WGS sequence"/>
</dbReference>
<accession>A0A015JID9</accession>
<reference evidence="1 2" key="1">
    <citation type="submission" date="2014-02" db="EMBL/GenBank/DDBJ databases">
        <title>Single nucleus genome sequencing reveals high similarity among nuclei of an endomycorrhizal fungus.</title>
        <authorList>
            <person name="Lin K."/>
            <person name="Geurts R."/>
            <person name="Zhang Z."/>
            <person name="Limpens E."/>
            <person name="Saunders D.G."/>
            <person name="Mu D."/>
            <person name="Pang E."/>
            <person name="Cao H."/>
            <person name="Cha H."/>
            <person name="Lin T."/>
            <person name="Zhou Q."/>
            <person name="Shang Y."/>
            <person name="Li Y."/>
            <person name="Ivanov S."/>
            <person name="Sharma T."/>
            <person name="Velzen R.V."/>
            <person name="Ruijter N.D."/>
            <person name="Aanen D.K."/>
            <person name="Win J."/>
            <person name="Kamoun S."/>
            <person name="Bisseling T."/>
            <person name="Huang S."/>
        </authorList>
    </citation>
    <scope>NUCLEOTIDE SEQUENCE [LARGE SCALE GENOMIC DNA]</scope>
    <source>
        <strain evidence="2">DAOM197198w</strain>
    </source>
</reference>
<name>A0A015JID9_RHIIW</name>
<evidence type="ECO:0008006" key="3">
    <source>
        <dbReference type="Google" id="ProtNLM"/>
    </source>
</evidence>
<dbReference type="Gene3D" id="1.10.30.10">
    <property type="entry name" value="High mobility group box domain"/>
    <property type="match status" value="1"/>
</dbReference>
<organism evidence="1 2">
    <name type="scientific">Rhizophagus irregularis (strain DAOM 197198w)</name>
    <name type="common">Glomus intraradices</name>
    <dbReference type="NCBI Taxonomy" id="1432141"/>
    <lineage>
        <taxon>Eukaryota</taxon>
        <taxon>Fungi</taxon>
        <taxon>Fungi incertae sedis</taxon>
        <taxon>Mucoromycota</taxon>
        <taxon>Glomeromycotina</taxon>
        <taxon>Glomeromycetes</taxon>
        <taxon>Glomerales</taxon>
        <taxon>Glomeraceae</taxon>
        <taxon>Rhizophagus</taxon>
    </lineage>
</organism>
<evidence type="ECO:0000313" key="1">
    <source>
        <dbReference type="EMBL" id="EXX54654.1"/>
    </source>
</evidence>
<dbReference type="SMR" id="A0A015JID9"/>
<dbReference type="HOGENOM" id="CLU_1005260_0_0_1"/>